<dbReference type="OrthoDB" id="1714541at2759"/>
<name>A0A5C7GZM3_9ROSI</name>
<dbReference type="Proteomes" id="UP000323000">
    <property type="component" value="Chromosome 12"/>
</dbReference>
<proteinExistence type="predicted"/>
<protein>
    <submittedName>
        <fullName evidence="1">Uncharacterized protein</fullName>
    </submittedName>
</protein>
<evidence type="ECO:0000313" key="2">
    <source>
        <dbReference type="Proteomes" id="UP000323000"/>
    </source>
</evidence>
<dbReference type="AlphaFoldDB" id="A0A5C7GZM3"/>
<reference evidence="2" key="1">
    <citation type="journal article" date="2019" name="Gigascience">
        <title>De novo genome assembly of the endangered Acer yangbiense, a plant species with extremely small populations endemic to Yunnan Province, China.</title>
        <authorList>
            <person name="Yang J."/>
            <person name="Wariss H.M."/>
            <person name="Tao L."/>
            <person name="Zhang R."/>
            <person name="Yun Q."/>
            <person name="Hollingsworth P."/>
            <person name="Dao Z."/>
            <person name="Luo G."/>
            <person name="Guo H."/>
            <person name="Ma Y."/>
            <person name="Sun W."/>
        </authorList>
    </citation>
    <scope>NUCLEOTIDE SEQUENCE [LARGE SCALE GENOMIC DNA]</scope>
    <source>
        <strain evidence="2">cv. Malutang</strain>
    </source>
</reference>
<gene>
    <name evidence="1" type="ORF">EZV62_025978</name>
</gene>
<keyword evidence="2" id="KW-1185">Reference proteome</keyword>
<accession>A0A5C7GZM3</accession>
<organism evidence="1 2">
    <name type="scientific">Acer yangbiense</name>
    <dbReference type="NCBI Taxonomy" id="1000413"/>
    <lineage>
        <taxon>Eukaryota</taxon>
        <taxon>Viridiplantae</taxon>
        <taxon>Streptophyta</taxon>
        <taxon>Embryophyta</taxon>
        <taxon>Tracheophyta</taxon>
        <taxon>Spermatophyta</taxon>
        <taxon>Magnoliopsida</taxon>
        <taxon>eudicotyledons</taxon>
        <taxon>Gunneridae</taxon>
        <taxon>Pentapetalae</taxon>
        <taxon>rosids</taxon>
        <taxon>malvids</taxon>
        <taxon>Sapindales</taxon>
        <taxon>Sapindaceae</taxon>
        <taxon>Hippocastanoideae</taxon>
        <taxon>Acereae</taxon>
        <taxon>Acer</taxon>
    </lineage>
</organism>
<dbReference type="SUPFAM" id="SSF54529">
    <property type="entry name" value="Mitochondrial glycoprotein MAM33-like"/>
    <property type="match status" value="1"/>
</dbReference>
<dbReference type="EMBL" id="VAHF01000012">
    <property type="protein sequence ID" value="TXG50103.1"/>
    <property type="molecule type" value="Genomic_DNA"/>
</dbReference>
<dbReference type="InterPro" id="IPR036561">
    <property type="entry name" value="MAM33_sf"/>
</dbReference>
<sequence>MFDGSIPVSKAGGPGQDVKLHISLVINILKGDGEVLEFLCSAWPDSIEITNLFVQGNDKKPSWPCLISVLNSNGGNLFSEISIEKDSLISPQIAKLKMNLHKLMPTKKIFHMQLNLRPPLKPHILGRD</sequence>
<comment type="caution">
    <text evidence="1">The sequence shown here is derived from an EMBL/GenBank/DDBJ whole genome shotgun (WGS) entry which is preliminary data.</text>
</comment>
<evidence type="ECO:0000313" key="1">
    <source>
        <dbReference type="EMBL" id="TXG50103.1"/>
    </source>
</evidence>